<feature type="signal peptide" evidence="1">
    <location>
        <begin position="1"/>
        <end position="22"/>
    </location>
</feature>
<dbReference type="Gene3D" id="2.60.40.10">
    <property type="entry name" value="Immunoglobulins"/>
    <property type="match status" value="1"/>
</dbReference>
<dbReference type="Pfam" id="PF11918">
    <property type="entry name" value="Peptidase_S41_N"/>
    <property type="match status" value="1"/>
</dbReference>
<dbReference type="RefSeq" id="WP_089890947.1">
    <property type="nucleotide sequence ID" value="NZ_FNGV01000007.1"/>
</dbReference>
<organism evidence="3 4">
    <name type="scientific">Kriegella aquimaris</name>
    <dbReference type="NCBI Taxonomy" id="192904"/>
    <lineage>
        <taxon>Bacteria</taxon>
        <taxon>Pseudomonadati</taxon>
        <taxon>Bacteroidota</taxon>
        <taxon>Flavobacteriia</taxon>
        <taxon>Flavobacteriales</taxon>
        <taxon>Flavobacteriaceae</taxon>
        <taxon>Kriegella</taxon>
    </lineage>
</organism>
<dbReference type="InterPro" id="IPR032640">
    <property type="entry name" value="AMPK1_CBM"/>
</dbReference>
<accession>A0A1G9SA37</accession>
<dbReference type="GO" id="GO:0008236">
    <property type="term" value="F:serine-type peptidase activity"/>
    <property type="evidence" value="ECO:0007669"/>
    <property type="project" value="InterPro"/>
</dbReference>
<dbReference type="InterPro" id="IPR029045">
    <property type="entry name" value="ClpP/crotonase-like_dom_sf"/>
</dbReference>
<dbReference type="Gene3D" id="3.30.750.44">
    <property type="match status" value="1"/>
</dbReference>
<dbReference type="InterPro" id="IPR013783">
    <property type="entry name" value="Ig-like_fold"/>
</dbReference>
<dbReference type="Pfam" id="PF16561">
    <property type="entry name" value="AMPK1_CBM"/>
    <property type="match status" value="1"/>
</dbReference>
<dbReference type="AlphaFoldDB" id="A0A1G9SA37"/>
<dbReference type="InterPro" id="IPR005151">
    <property type="entry name" value="Tail-specific_protease"/>
</dbReference>
<dbReference type="STRING" id="192904.SAMN04488514_107156"/>
<dbReference type="CDD" id="cd02859">
    <property type="entry name" value="E_set_AMPKbeta_like_N"/>
    <property type="match status" value="1"/>
</dbReference>
<dbReference type="SMART" id="SM00245">
    <property type="entry name" value="TSPc"/>
    <property type="match status" value="1"/>
</dbReference>
<evidence type="ECO:0000259" key="2">
    <source>
        <dbReference type="SMART" id="SM00245"/>
    </source>
</evidence>
<dbReference type="InterPro" id="IPR014756">
    <property type="entry name" value="Ig_E-set"/>
</dbReference>
<dbReference type="Gene3D" id="3.90.226.10">
    <property type="entry name" value="2-enoyl-CoA Hydratase, Chain A, domain 1"/>
    <property type="match status" value="1"/>
</dbReference>
<dbReference type="CDD" id="cd07563">
    <property type="entry name" value="Peptidase_S41_IRBP"/>
    <property type="match status" value="1"/>
</dbReference>
<dbReference type="Proteomes" id="UP000199440">
    <property type="component" value="Unassembled WGS sequence"/>
</dbReference>
<dbReference type="OrthoDB" id="6397760at2"/>
<evidence type="ECO:0000313" key="4">
    <source>
        <dbReference type="Proteomes" id="UP000199440"/>
    </source>
</evidence>
<dbReference type="SUPFAM" id="SSF81296">
    <property type="entry name" value="E set domains"/>
    <property type="match status" value="1"/>
</dbReference>
<reference evidence="4" key="1">
    <citation type="submission" date="2016-10" db="EMBL/GenBank/DDBJ databases">
        <authorList>
            <person name="Varghese N."/>
            <person name="Submissions S."/>
        </authorList>
    </citation>
    <scope>NUCLEOTIDE SEQUENCE [LARGE SCALE GENOMIC DNA]</scope>
    <source>
        <strain evidence="4">DSM 19886</strain>
    </source>
</reference>
<proteinExistence type="predicted"/>
<keyword evidence="4" id="KW-1185">Reference proteome</keyword>
<dbReference type="EMBL" id="FNGV01000007">
    <property type="protein sequence ID" value="SDM31645.1"/>
    <property type="molecule type" value="Genomic_DNA"/>
</dbReference>
<feature type="chain" id="PRO_5011432898" evidence="1">
    <location>
        <begin position="23"/>
        <end position="434"/>
    </location>
</feature>
<dbReference type="PANTHER" id="PTHR11261:SF3">
    <property type="entry name" value="RETINOL-BINDING PROTEIN 3"/>
    <property type="match status" value="1"/>
</dbReference>
<evidence type="ECO:0000313" key="3">
    <source>
        <dbReference type="EMBL" id="SDM31645.1"/>
    </source>
</evidence>
<keyword evidence="1" id="KW-0732">Signal</keyword>
<evidence type="ECO:0000256" key="1">
    <source>
        <dbReference type="SAM" id="SignalP"/>
    </source>
</evidence>
<dbReference type="PANTHER" id="PTHR11261">
    <property type="entry name" value="INTERPHOTORECEPTOR RETINOID-BINDING PROTEIN"/>
    <property type="match status" value="1"/>
</dbReference>
<feature type="domain" description="Tail specific protease" evidence="2">
    <location>
        <begin position="105"/>
        <end position="309"/>
    </location>
</feature>
<protein>
    <submittedName>
        <fullName evidence="3">N-terminal domain of Peptidase_S41</fullName>
    </submittedName>
</protein>
<dbReference type="SUPFAM" id="SSF52096">
    <property type="entry name" value="ClpP/crotonase"/>
    <property type="match status" value="1"/>
</dbReference>
<dbReference type="Pfam" id="PF03572">
    <property type="entry name" value="Peptidase_S41"/>
    <property type="match status" value="1"/>
</dbReference>
<dbReference type="GO" id="GO:0006508">
    <property type="term" value="P:proteolysis"/>
    <property type="evidence" value="ECO:0007669"/>
    <property type="project" value="InterPro"/>
</dbReference>
<sequence length="434" mass="49711">MNKTIKLAVAFMVFFISTTNFAQLSVNEKKEILSNIGRILEDSYVFPKMAETMKIGIMEHFVSGKYDAISDDREFAFQLTNDLREISKDLHLSVSYSQNEISTDSIPTELELKEQLEWMDTILKENRYGVTNVEVLEGNIGYMELPIFGPLAQCADTLVAAIRKIENTKALILDLRNCRGSLDENTIPFLCSFFFKEPVHLFDFYTRRNNSTKQFWTYAWLPYKKYVDKPIYVLTSRRTFSGGEELAYDLKQQKRAKLIGETTKGGANPNQQVPINKHYAIAVPYMQAINPISKTNWEGIGVVPDSIVKSNMALYTGHLWALKTILKFTTDTAQKIILADQIQKVQTARPEFRKVQFILEGYTNAKEVVLSGSFNFWETDLKMTKRNDKWVAEAEVKPGTISYKFIVDGRWITDPANPNTHFQNGYVNSLLEVN</sequence>
<gene>
    <name evidence="3" type="ORF">SAMN04488514_107156</name>
</gene>
<name>A0A1G9SA37_9FLAO</name>